<keyword evidence="1" id="KW-0653">Protein transport</keyword>
<dbReference type="GO" id="GO:0005524">
    <property type="term" value="F:ATP binding"/>
    <property type="evidence" value="ECO:0007669"/>
    <property type="project" value="InterPro"/>
</dbReference>
<keyword evidence="7" id="KW-1185">Reference proteome</keyword>
<dbReference type="InterPro" id="IPR014001">
    <property type="entry name" value="Helicase_ATP-bd"/>
</dbReference>
<evidence type="ECO:0000313" key="6">
    <source>
        <dbReference type="EMBL" id="KAJ8342045.1"/>
    </source>
</evidence>
<dbReference type="EMBL" id="JAINUF010000014">
    <property type="protein sequence ID" value="KAJ8342045.1"/>
    <property type="molecule type" value="Genomic_DNA"/>
</dbReference>
<evidence type="ECO:0000256" key="1">
    <source>
        <dbReference type="ARBA" id="ARBA00022927"/>
    </source>
</evidence>
<sequence>MDDDLIQEILTHLCKAVFHSKGWWPSQSQMMCWCAVVLTEKSQSPKLVGFEEDPCVTAMVAAMQICMGNKLDIVLSSGALSEQETKEWSDFYNHLGISINTNWRKTNESRSDAYEADIVYGAIEDFITDYFQYSLKVMEGGHPQLIRGFIIENGSLSAGQNLNFSRLKDNEALGFVAEELQSLMSKISSEEMEVRQNFVREIFNVLHADLKDNVDMKVMTLSQTLSGEKLPSRDVFVLTFLETLTKAIDKEAETKENKDSHAVTWCFESLLACAIQFQASKTAKVLLQMVSNLVAQSLWSPKETLNLLGTLTADHQDEGFISIMKILQLMTTYQISSEWKDENNQSLLQLIDSSGTQDLILHMQNSCKVEKGKGLDTLFDEIRAMKDLDEETLEKSYTIVKHVQDLIKTGEIKDHADAERARSLSHSMKTEDLQEVLAVLCNAVHHTIAGGKWWPRSTQMASWSFLALNDNGKLLQMGTGEGKSVVVAMFAALRALRGEKVDVVSSSSVLCERDAAECADFFSYFGLTVDTNTNKTKDTDRKICYQKDIVYGTVETYAADHLRQTFEMKDVRPDRRYECIIIDEVDLLLLDQGIQVTYLSSPMVSMQHLNIILTMIWGHACQYGLIYTGYQTFVRGPPASFFKAIFDSMDTEGTEINDAMDILQIAEECNIVHKGFTEEIYKSDKDAILTKLKNVSQDAQVNFFKEIEDYVPYGFTVYALDDNGSLSLKKQGLNEQVIKNLKFLVLDDGLCCPLYDSEEIVIDPIAELISDQLNYTPSENNKNKINIPGFLKGLVEQKLATWVRNAFMAMRLKNGQEYVVENEHIYPVDFKSTGRGTNIKVTKEVNENGGLFVILSFLTENERVELQAFGRTARKGNPGSAQIIMSTDHLQECYRTVSSLEEAKTLRDSLAVERIQDMQNDIDEMKLREDLFSEYCKTLQEIYKNTDKDEQKAVVPIMNEFWGIWLQRKSDEIDQLKRTELQQALRADLAMAKQQTESQSSPSSNIYHYVKFGNIAMKDKKWDLSIKLFQKATEQDASWAAIAFYNHAYCIIKQQSGDYLTKAKDDLKKAQDSLKYFSEECLAGLSFIKMSLPKSAEGKTSSLEKQFTTKCNMLSYLDKNMSDAIKKLDEIKGKGRDALAKKAPVFTLVSDSEEELQMETFNLYDRGLQYIFSVEEEPRFPWEALVVFLLGVLQIVGGALLTAFTFGTMAQVGLGLIVEGISDCITGIESMITGEFSWQSWAIEKAISIAVSLIGFGIGKLVSKGFKAAKMLAKGFGKLKKMPRFFASQAKEGFSVAMKTNMKNAVKVTAKKIVEETVSYGIGKAEKVIIKEILEEIEKAVKNGILNEVKSNMGKDPLHALTDSIILSHIEDKLEFNDLLKDDIIKPKLLAVFTELSTSALAPFSADLSWQNQLNSSIIKVLHTIKQDAGGKMKAILTAIQVTHMGILAADAVGSVVTLSDKFFTGLCKGLEDFKNQRAAPQKVKASDLSDSENKMLNEFRQEIINSISTLLAKALVEVFHQKFSSHLVSEVQSKVNGAIGGYVRSGLKTEKTEKILTAAQESTYNAHMPGDAQAGGSGQQSKSHAETVKNTEMTGSNVDIKVLSETTGTKVVILTEDKDGKLTKMQEMNPSTDDASQTVTLIYRPKSDQHPEGHYDVQINNKTVSVEKGDIYHAMAHGMKPDASKEDIASAADNLRTKEAEALEKKPTHFESFIQRDAWIKEVMKGSWKIAEGVEKKNKILNAIKKKRNKSPVPCKKVGVATREQRMLKARCTADERLHRKRFHLPSLLLTCLHLIGCDMECLWLMYSWWFLISCDCD</sequence>
<evidence type="ECO:0000256" key="2">
    <source>
        <dbReference type="ARBA" id="ARBA00023010"/>
    </source>
</evidence>
<feature type="domain" description="SecA family profile" evidence="5">
    <location>
        <begin position="360"/>
        <end position="919"/>
    </location>
</feature>
<dbReference type="InterPro" id="IPR011990">
    <property type="entry name" value="TPR-like_helical_dom_sf"/>
</dbReference>
<keyword evidence="2" id="KW-0811">Translocation</keyword>
<protein>
    <recommendedName>
        <fullName evidence="8">Protein translocase subunit SecA</fullName>
    </recommendedName>
</protein>
<evidence type="ECO:0000259" key="4">
    <source>
        <dbReference type="PROSITE" id="PS51192"/>
    </source>
</evidence>
<feature type="region of interest" description="Disordered" evidence="3">
    <location>
        <begin position="1567"/>
        <end position="1594"/>
    </location>
</feature>
<dbReference type="Pfam" id="PF07517">
    <property type="entry name" value="SecA_DEAD"/>
    <property type="match status" value="2"/>
</dbReference>
<evidence type="ECO:0000259" key="5">
    <source>
        <dbReference type="PROSITE" id="PS51196"/>
    </source>
</evidence>
<dbReference type="Proteomes" id="UP001152622">
    <property type="component" value="Chromosome 14"/>
</dbReference>
<evidence type="ECO:0008006" key="8">
    <source>
        <dbReference type="Google" id="ProtNLM"/>
    </source>
</evidence>
<organism evidence="6 7">
    <name type="scientific">Synaphobranchus kaupii</name>
    <name type="common">Kaup's arrowtooth eel</name>
    <dbReference type="NCBI Taxonomy" id="118154"/>
    <lineage>
        <taxon>Eukaryota</taxon>
        <taxon>Metazoa</taxon>
        <taxon>Chordata</taxon>
        <taxon>Craniata</taxon>
        <taxon>Vertebrata</taxon>
        <taxon>Euteleostomi</taxon>
        <taxon>Actinopterygii</taxon>
        <taxon>Neopterygii</taxon>
        <taxon>Teleostei</taxon>
        <taxon>Anguilliformes</taxon>
        <taxon>Synaphobranchidae</taxon>
        <taxon>Synaphobranchus</taxon>
    </lineage>
</organism>
<dbReference type="PANTHER" id="PTHR30612">
    <property type="entry name" value="SECA INNER MEMBRANE COMPONENT OF SEC PROTEIN SECRETION SYSTEM"/>
    <property type="match status" value="1"/>
</dbReference>
<feature type="domain" description="Helicase ATP-binding" evidence="4">
    <location>
        <begin position="464"/>
        <end position="603"/>
    </location>
</feature>
<dbReference type="InterPro" id="IPR011115">
    <property type="entry name" value="SecA_DEAD"/>
</dbReference>
<dbReference type="PROSITE" id="PS51196">
    <property type="entry name" value="SECA_MOTOR_DEAD"/>
    <property type="match status" value="1"/>
</dbReference>
<dbReference type="SMART" id="SM00957">
    <property type="entry name" value="SecA_DEAD"/>
    <property type="match status" value="1"/>
</dbReference>
<evidence type="ECO:0000313" key="7">
    <source>
        <dbReference type="Proteomes" id="UP001152622"/>
    </source>
</evidence>
<dbReference type="SUPFAM" id="SSF48452">
    <property type="entry name" value="TPR-like"/>
    <property type="match status" value="1"/>
</dbReference>
<dbReference type="GO" id="GO:0006605">
    <property type="term" value="P:protein targeting"/>
    <property type="evidence" value="ECO:0007669"/>
    <property type="project" value="InterPro"/>
</dbReference>
<dbReference type="GO" id="GO:0016020">
    <property type="term" value="C:membrane"/>
    <property type="evidence" value="ECO:0007669"/>
    <property type="project" value="InterPro"/>
</dbReference>
<dbReference type="GO" id="GO:0017038">
    <property type="term" value="P:protein import"/>
    <property type="evidence" value="ECO:0007669"/>
    <property type="project" value="InterPro"/>
</dbReference>
<dbReference type="SUPFAM" id="SSF52540">
    <property type="entry name" value="P-loop containing nucleoside triphosphate hydrolases"/>
    <property type="match status" value="1"/>
</dbReference>
<dbReference type="PROSITE" id="PS51192">
    <property type="entry name" value="HELICASE_ATP_BIND_1"/>
    <property type="match status" value="1"/>
</dbReference>
<comment type="caution">
    <text evidence="6">The sequence shown here is derived from an EMBL/GenBank/DDBJ whole genome shotgun (WGS) entry which is preliminary data.</text>
</comment>
<evidence type="ECO:0000256" key="3">
    <source>
        <dbReference type="SAM" id="MobiDB-lite"/>
    </source>
</evidence>
<dbReference type="OrthoDB" id="27934at2759"/>
<reference evidence="6" key="1">
    <citation type="journal article" date="2023" name="Science">
        <title>Genome structures resolve the early diversification of teleost fishes.</title>
        <authorList>
            <person name="Parey E."/>
            <person name="Louis A."/>
            <person name="Montfort J."/>
            <person name="Bouchez O."/>
            <person name="Roques C."/>
            <person name="Iampietro C."/>
            <person name="Lluch J."/>
            <person name="Castinel A."/>
            <person name="Donnadieu C."/>
            <person name="Desvignes T."/>
            <person name="Floi Bucao C."/>
            <person name="Jouanno E."/>
            <person name="Wen M."/>
            <person name="Mejri S."/>
            <person name="Dirks R."/>
            <person name="Jansen H."/>
            <person name="Henkel C."/>
            <person name="Chen W.J."/>
            <person name="Zahm M."/>
            <person name="Cabau C."/>
            <person name="Klopp C."/>
            <person name="Thompson A.W."/>
            <person name="Robinson-Rechavi M."/>
            <person name="Braasch I."/>
            <person name="Lecointre G."/>
            <person name="Bobe J."/>
            <person name="Postlethwait J.H."/>
            <person name="Berthelot C."/>
            <person name="Roest Crollius H."/>
            <person name="Guiguen Y."/>
        </authorList>
    </citation>
    <scope>NUCLEOTIDE SEQUENCE</scope>
    <source>
        <strain evidence="6">WJC10195</strain>
    </source>
</reference>
<dbReference type="InterPro" id="IPR014018">
    <property type="entry name" value="SecA_motor_DEAD"/>
</dbReference>
<accession>A0A9Q1IIR0</accession>
<proteinExistence type="predicted"/>
<gene>
    <name evidence="6" type="ORF">SKAU_G00319730</name>
</gene>
<keyword evidence="1" id="KW-0813">Transport</keyword>
<name>A0A9Q1IIR0_SYNKA</name>
<dbReference type="InterPro" id="IPR027417">
    <property type="entry name" value="P-loop_NTPase"/>
</dbReference>
<dbReference type="Gene3D" id="3.40.50.300">
    <property type="entry name" value="P-loop containing nucleotide triphosphate hydrolases"/>
    <property type="match status" value="3"/>
</dbReference>
<dbReference type="GO" id="GO:0006886">
    <property type="term" value="P:intracellular protein transport"/>
    <property type="evidence" value="ECO:0007669"/>
    <property type="project" value="InterPro"/>
</dbReference>
<dbReference type="InterPro" id="IPR000185">
    <property type="entry name" value="SecA"/>
</dbReference>
<dbReference type="PANTHER" id="PTHR30612:SF0">
    <property type="entry name" value="CHLOROPLAST PROTEIN-TRANSPORTING ATPASE"/>
    <property type="match status" value="1"/>
</dbReference>